<dbReference type="AlphaFoldDB" id="A0A4S4DTN5"/>
<reference evidence="1 2" key="1">
    <citation type="journal article" date="2018" name="Proc. Natl. Acad. Sci. U.S.A.">
        <title>Draft genome sequence of Camellia sinensis var. sinensis provides insights into the evolution of the tea genome and tea quality.</title>
        <authorList>
            <person name="Wei C."/>
            <person name="Yang H."/>
            <person name="Wang S."/>
            <person name="Zhao J."/>
            <person name="Liu C."/>
            <person name="Gao L."/>
            <person name="Xia E."/>
            <person name="Lu Y."/>
            <person name="Tai Y."/>
            <person name="She G."/>
            <person name="Sun J."/>
            <person name="Cao H."/>
            <person name="Tong W."/>
            <person name="Gao Q."/>
            <person name="Li Y."/>
            <person name="Deng W."/>
            <person name="Jiang X."/>
            <person name="Wang W."/>
            <person name="Chen Q."/>
            <person name="Zhang S."/>
            <person name="Li H."/>
            <person name="Wu J."/>
            <person name="Wang P."/>
            <person name="Li P."/>
            <person name="Shi C."/>
            <person name="Zheng F."/>
            <person name="Jian J."/>
            <person name="Huang B."/>
            <person name="Shan D."/>
            <person name="Shi M."/>
            <person name="Fang C."/>
            <person name="Yue Y."/>
            <person name="Li F."/>
            <person name="Li D."/>
            <person name="Wei S."/>
            <person name="Han B."/>
            <person name="Jiang C."/>
            <person name="Yin Y."/>
            <person name="Xia T."/>
            <person name="Zhang Z."/>
            <person name="Bennetzen J.L."/>
            <person name="Zhao S."/>
            <person name="Wan X."/>
        </authorList>
    </citation>
    <scope>NUCLEOTIDE SEQUENCE [LARGE SCALE GENOMIC DNA]</scope>
    <source>
        <strain evidence="2">cv. Shuchazao</strain>
        <tissue evidence="1">Leaf</tissue>
    </source>
</reference>
<keyword evidence="2" id="KW-1185">Reference proteome</keyword>
<accession>A0A4S4DTN5</accession>
<evidence type="ECO:0000313" key="1">
    <source>
        <dbReference type="EMBL" id="THG06621.1"/>
    </source>
</evidence>
<comment type="caution">
    <text evidence="1">The sequence shown here is derived from an EMBL/GenBank/DDBJ whole genome shotgun (WGS) entry which is preliminary data.</text>
</comment>
<dbReference type="STRING" id="542762.A0A4S4DTN5"/>
<evidence type="ECO:0000313" key="2">
    <source>
        <dbReference type="Proteomes" id="UP000306102"/>
    </source>
</evidence>
<name>A0A4S4DTN5_CAMSN</name>
<dbReference type="EMBL" id="SDRB02010408">
    <property type="protein sequence ID" value="THG06621.1"/>
    <property type="molecule type" value="Genomic_DNA"/>
</dbReference>
<protein>
    <submittedName>
        <fullName evidence="1">Uncharacterized protein</fullName>
    </submittedName>
</protein>
<dbReference type="Proteomes" id="UP000306102">
    <property type="component" value="Unassembled WGS sequence"/>
</dbReference>
<sequence length="285" mass="31295">MGQQSAIDDMNQSDANAGYIMGLEHKFFVKESNTSPCDSNQAALAISESTQTGLVSKCQLPGLDYVLFVKGFEPHNISYAHAQDKPPKEIIVSHKCAKAVLRGVSAHVEKGDAVAVSVAVEQPGQDGGWGVDHAFYMIFMKWPTLSSNPHGHIRKLGVHLAMIKAQERECIFCCIQASFGYNLTREWRRPELEISKEQDPYFSERSGLYIGQATTMMSRAGMFRALHGIAVDMNNRVSELPSFHDVLDGEIFLQNLPSIITGHALGALQACECGHVDLSLRLATS</sequence>
<organism evidence="1 2">
    <name type="scientific">Camellia sinensis var. sinensis</name>
    <name type="common">China tea</name>
    <dbReference type="NCBI Taxonomy" id="542762"/>
    <lineage>
        <taxon>Eukaryota</taxon>
        <taxon>Viridiplantae</taxon>
        <taxon>Streptophyta</taxon>
        <taxon>Embryophyta</taxon>
        <taxon>Tracheophyta</taxon>
        <taxon>Spermatophyta</taxon>
        <taxon>Magnoliopsida</taxon>
        <taxon>eudicotyledons</taxon>
        <taxon>Gunneridae</taxon>
        <taxon>Pentapetalae</taxon>
        <taxon>asterids</taxon>
        <taxon>Ericales</taxon>
        <taxon>Theaceae</taxon>
        <taxon>Camellia</taxon>
    </lineage>
</organism>
<gene>
    <name evidence="1" type="ORF">TEA_005244</name>
</gene>
<proteinExistence type="predicted"/>